<gene>
    <name evidence="5" type="ORF">GCM10007231_12950</name>
</gene>
<keyword evidence="2" id="KW-0067">ATP-binding</keyword>
<dbReference type="InterPro" id="IPR002586">
    <property type="entry name" value="CobQ/CobB/MinD/ParA_Nub-bd_dom"/>
</dbReference>
<keyword evidence="6" id="KW-1185">Reference proteome</keyword>
<organism evidence="5 6">
    <name type="scientific">Nocardioides daphniae</name>
    <dbReference type="NCBI Taxonomy" id="402297"/>
    <lineage>
        <taxon>Bacteria</taxon>
        <taxon>Bacillati</taxon>
        <taxon>Actinomycetota</taxon>
        <taxon>Actinomycetes</taxon>
        <taxon>Propionibacteriales</taxon>
        <taxon>Nocardioidaceae</taxon>
        <taxon>Nocardioides</taxon>
    </lineage>
</organism>
<dbReference type="Gene3D" id="3.40.50.300">
    <property type="entry name" value="P-loop containing nucleotide triphosphate hydrolases"/>
    <property type="match status" value="1"/>
</dbReference>
<feature type="region of interest" description="Disordered" evidence="3">
    <location>
        <begin position="402"/>
        <end position="423"/>
    </location>
</feature>
<comment type="caution">
    <text evidence="5">The sequence shown here is derived from an EMBL/GenBank/DDBJ whole genome shotgun (WGS) entry which is preliminary data.</text>
</comment>
<evidence type="ECO:0000259" key="4">
    <source>
        <dbReference type="Pfam" id="PF01656"/>
    </source>
</evidence>
<dbReference type="PANTHER" id="PTHR43384">
    <property type="entry name" value="SEPTUM SITE-DETERMINING PROTEIN MIND HOMOLOG, CHLOROPLASTIC-RELATED"/>
    <property type="match status" value="1"/>
</dbReference>
<evidence type="ECO:0000313" key="6">
    <source>
        <dbReference type="Proteomes" id="UP000630594"/>
    </source>
</evidence>
<dbReference type="PANTHER" id="PTHR43384:SF6">
    <property type="entry name" value="SEPTUM SITE-DETERMINING PROTEIN MIND HOMOLOG, CHLOROPLASTIC"/>
    <property type="match status" value="1"/>
</dbReference>
<feature type="domain" description="CobQ/CobB/MinD/ParA nucleotide binding" evidence="4">
    <location>
        <begin position="158"/>
        <end position="335"/>
    </location>
</feature>
<evidence type="ECO:0000256" key="2">
    <source>
        <dbReference type="ARBA" id="ARBA00022840"/>
    </source>
</evidence>
<dbReference type="Proteomes" id="UP000630594">
    <property type="component" value="Unassembled WGS sequence"/>
</dbReference>
<dbReference type="SUPFAM" id="SSF52540">
    <property type="entry name" value="P-loop containing nucleoside triphosphate hydrolases"/>
    <property type="match status" value="1"/>
</dbReference>
<keyword evidence="1" id="KW-0547">Nucleotide-binding</keyword>
<proteinExistence type="predicted"/>
<dbReference type="InterPro" id="IPR027417">
    <property type="entry name" value="P-loop_NTPase"/>
</dbReference>
<evidence type="ECO:0000256" key="3">
    <source>
        <dbReference type="SAM" id="MobiDB-lite"/>
    </source>
</evidence>
<dbReference type="EMBL" id="BMCK01000002">
    <property type="protein sequence ID" value="GGD15344.1"/>
    <property type="molecule type" value="Genomic_DNA"/>
</dbReference>
<dbReference type="InterPro" id="IPR036188">
    <property type="entry name" value="FAD/NAD-bd_sf"/>
</dbReference>
<dbReference type="InterPro" id="IPR050625">
    <property type="entry name" value="ParA/MinD_ATPase"/>
</dbReference>
<protein>
    <submittedName>
        <fullName evidence="5">Pilus biosynthesis protein CpaE</fullName>
    </submittedName>
</protein>
<feature type="compositionally biased region" description="Basic residues" evidence="3">
    <location>
        <begin position="411"/>
        <end position="423"/>
    </location>
</feature>
<dbReference type="Gene3D" id="3.50.50.60">
    <property type="entry name" value="FAD/NAD(P)-binding domain"/>
    <property type="match status" value="1"/>
</dbReference>
<evidence type="ECO:0000256" key="1">
    <source>
        <dbReference type="ARBA" id="ARBA00022741"/>
    </source>
</evidence>
<name>A0ABQ1Q6V5_9ACTN</name>
<reference evidence="6" key="1">
    <citation type="journal article" date="2019" name="Int. J. Syst. Evol. Microbiol.">
        <title>The Global Catalogue of Microorganisms (GCM) 10K type strain sequencing project: providing services to taxonomists for standard genome sequencing and annotation.</title>
        <authorList>
            <consortium name="The Broad Institute Genomics Platform"/>
            <consortium name="The Broad Institute Genome Sequencing Center for Infectious Disease"/>
            <person name="Wu L."/>
            <person name="Ma J."/>
        </authorList>
    </citation>
    <scope>NUCLEOTIDE SEQUENCE [LARGE SCALE GENOMIC DNA]</scope>
    <source>
        <strain evidence="6">CCM 7403</strain>
    </source>
</reference>
<dbReference type="Pfam" id="PF01656">
    <property type="entry name" value="CbiA"/>
    <property type="match status" value="1"/>
</dbReference>
<sequence>MRCVLVLASGAAWESDALDRLREASGIVVLKRCVDVDDLLASAATQQADVAVVSSDAPGLDGSTVQALRRHGVGVVAVTGTHLREDAEARLARVGVLAAVPETDLTSLPGALLALADHEAAVPAPRTPLADAPGAGDAGGAPRPAEPGRVTVVWGPVGAPGRTTVATAIASELARRSRATVLVDADPHASVAQHLGVQDQVSGLLSAARTASPVQAERLAAAARGVDDHLALLTGLPRPERQVELRDGVLGEILTELALTCDVVVDTGADLLAPHGLRDGVAGLTLEALESADEVVVVGAADPVGLARLARGLVQLREGWSDTPVRVVVNRMRPSLGWSRADVAAMVEGFASVSSLHFLPDDRQAVDRALVAARSVAHEEGSALAGGVRELVDALHPDTYRAQPRGAGWPRLRRRTAGTVRQR</sequence>
<evidence type="ECO:0000313" key="5">
    <source>
        <dbReference type="EMBL" id="GGD15344.1"/>
    </source>
</evidence>
<feature type="region of interest" description="Disordered" evidence="3">
    <location>
        <begin position="125"/>
        <end position="148"/>
    </location>
</feature>
<feature type="compositionally biased region" description="Low complexity" evidence="3">
    <location>
        <begin position="128"/>
        <end position="148"/>
    </location>
</feature>
<accession>A0ABQ1Q6V5</accession>